<keyword evidence="4" id="KW-1185">Reference proteome</keyword>
<reference evidence="3 4" key="1">
    <citation type="submission" date="2020-02" db="EMBL/GenBank/DDBJ databases">
        <title>Genome sequences of Thiorhodococcus mannitoliphagus and Thiorhodococcus minor, purple sulfur photosynthetic bacteria in the gammaproteobacterial family, Chromatiaceae.</title>
        <authorList>
            <person name="Aviles F.A."/>
            <person name="Meyer T.E."/>
            <person name="Kyndt J.A."/>
        </authorList>
    </citation>
    <scope>NUCLEOTIDE SEQUENCE [LARGE SCALE GENOMIC DNA]</scope>
    <source>
        <strain evidence="3 4">DSM 11518</strain>
    </source>
</reference>
<dbReference type="AlphaFoldDB" id="A0A6M0K0L9"/>
<feature type="region of interest" description="Disordered" evidence="1">
    <location>
        <begin position="64"/>
        <end position="83"/>
    </location>
</feature>
<dbReference type="InterPro" id="IPR006530">
    <property type="entry name" value="YD"/>
</dbReference>
<dbReference type="Proteomes" id="UP000483379">
    <property type="component" value="Unassembled WGS sequence"/>
</dbReference>
<dbReference type="EMBL" id="JAAIJQ010000038">
    <property type="protein sequence ID" value="NEV62919.1"/>
    <property type="molecule type" value="Genomic_DNA"/>
</dbReference>
<accession>A0A6M0K0L9</accession>
<keyword evidence="2" id="KW-0732">Signal</keyword>
<organism evidence="3 4">
    <name type="scientific">Thiorhodococcus minor</name>
    <dbReference type="NCBI Taxonomy" id="57489"/>
    <lineage>
        <taxon>Bacteria</taxon>
        <taxon>Pseudomonadati</taxon>
        <taxon>Pseudomonadota</taxon>
        <taxon>Gammaproteobacteria</taxon>
        <taxon>Chromatiales</taxon>
        <taxon>Chromatiaceae</taxon>
        <taxon>Thiorhodococcus</taxon>
    </lineage>
</organism>
<feature type="chain" id="PRO_5027095372" evidence="2">
    <location>
        <begin position="24"/>
        <end position="83"/>
    </location>
</feature>
<evidence type="ECO:0000256" key="1">
    <source>
        <dbReference type="SAM" id="MobiDB-lite"/>
    </source>
</evidence>
<feature type="signal peptide" evidence="2">
    <location>
        <begin position="1"/>
        <end position="23"/>
    </location>
</feature>
<dbReference type="RefSeq" id="WP_164453385.1">
    <property type="nucleotide sequence ID" value="NZ_JAAIJQ010000038.1"/>
</dbReference>
<gene>
    <name evidence="3" type="ORF">G3446_13625</name>
</gene>
<protein>
    <submittedName>
        <fullName evidence="3">RHS repeat protein</fullName>
    </submittedName>
</protein>
<evidence type="ECO:0000313" key="4">
    <source>
        <dbReference type="Proteomes" id="UP000483379"/>
    </source>
</evidence>
<dbReference type="Gene3D" id="2.180.10.10">
    <property type="entry name" value="RHS repeat-associated core"/>
    <property type="match status" value="1"/>
</dbReference>
<evidence type="ECO:0000313" key="3">
    <source>
        <dbReference type="EMBL" id="NEV62919.1"/>
    </source>
</evidence>
<proteinExistence type="predicted"/>
<evidence type="ECO:0000256" key="2">
    <source>
        <dbReference type="SAM" id="SignalP"/>
    </source>
</evidence>
<dbReference type="Pfam" id="PF05593">
    <property type="entry name" value="RHS_repeat"/>
    <property type="match status" value="1"/>
</dbReference>
<dbReference type="NCBIfam" id="TIGR01643">
    <property type="entry name" value="YD_repeat_2x"/>
    <property type="match status" value="1"/>
</dbReference>
<sequence length="83" mass="8814">MQRVRSLMRLVAVALLVLLPGLAAPDVYQYDAAGRVSRIIAPDGRVTRYDYDALGVTVQRPPIGAGSAAAGRPARRSAITPAR</sequence>
<name>A0A6M0K0L9_9GAMM</name>
<comment type="caution">
    <text evidence="3">The sequence shown here is derived from an EMBL/GenBank/DDBJ whole genome shotgun (WGS) entry which is preliminary data.</text>
</comment>
<dbReference type="InterPro" id="IPR031325">
    <property type="entry name" value="RHS_repeat"/>
</dbReference>